<reference evidence="4" key="1">
    <citation type="submission" date="2023-07" db="EMBL/GenBank/DDBJ databases">
        <title>Whole genome shotgun sequence of Streptomyces nojiriensis NBRC 13794.</title>
        <authorList>
            <person name="Komaki H."/>
            <person name="Tamura T."/>
        </authorList>
    </citation>
    <scope>NUCLEOTIDE SEQUENCE [LARGE SCALE GENOMIC DNA]</scope>
    <source>
        <strain evidence="4">NBRC 13794</strain>
    </source>
</reference>
<evidence type="ECO:0000313" key="3">
    <source>
        <dbReference type="EMBL" id="GHI71725.1"/>
    </source>
</evidence>
<proteinExistence type="predicted"/>
<dbReference type="Proteomes" id="UP000613974">
    <property type="component" value="Unassembled WGS sequence"/>
</dbReference>
<keyword evidence="4" id="KW-1185">Reference proteome</keyword>
<feature type="compositionally biased region" description="Pro residues" evidence="1">
    <location>
        <begin position="1"/>
        <end position="11"/>
    </location>
</feature>
<name>A0ABQ3SU99_9ACTN</name>
<dbReference type="SUPFAM" id="SSF47090">
    <property type="entry name" value="PGBD-like"/>
    <property type="match status" value="1"/>
</dbReference>
<sequence>MSRSSSPPPTQAPTLRHGDSGSEVEKLQRLLAAQGLYRGRINGRFDGRLEDAVSEFQYDRGIDDQEWGFYGPVTRKALEG</sequence>
<evidence type="ECO:0000256" key="1">
    <source>
        <dbReference type="SAM" id="MobiDB-lite"/>
    </source>
</evidence>
<feature type="region of interest" description="Disordered" evidence="1">
    <location>
        <begin position="1"/>
        <end position="24"/>
    </location>
</feature>
<comment type="caution">
    <text evidence="3">The sequence shown here is derived from an EMBL/GenBank/DDBJ whole genome shotgun (WGS) entry which is preliminary data.</text>
</comment>
<evidence type="ECO:0000313" key="4">
    <source>
        <dbReference type="Proteomes" id="UP000613974"/>
    </source>
</evidence>
<organism evidence="3 4">
    <name type="scientific">Streptomyces nojiriensis</name>
    <dbReference type="NCBI Taxonomy" id="66374"/>
    <lineage>
        <taxon>Bacteria</taxon>
        <taxon>Bacillati</taxon>
        <taxon>Actinomycetota</taxon>
        <taxon>Actinomycetes</taxon>
        <taxon>Kitasatosporales</taxon>
        <taxon>Streptomycetaceae</taxon>
        <taxon>Streptomyces</taxon>
    </lineage>
</organism>
<dbReference type="InterPro" id="IPR036365">
    <property type="entry name" value="PGBD-like_sf"/>
</dbReference>
<dbReference type="EMBL" id="BNEC01000005">
    <property type="protein sequence ID" value="GHI71725.1"/>
    <property type="molecule type" value="Genomic_DNA"/>
</dbReference>
<dbReference type="InterPro" id="IPR002477">
    <property type="entry name" value="Peptidoglycan-bd-like"/>
</dbReference>
<feature type="domain" description="Peptidoglycan binding-like" evidence="2">
    <location>
        <begin position="20"/>
        <end position="78"/>
    </location>
</feature>
<dbReference type="Pfam" id="PF01471">
    <property type="entry name" value="PG_binding_1"/>
    <property type="match status" value="1"/>
</dbReference>
<dbReference type="Gene3D" id="1.10.101.10">
    <property type="entry name" value="PGBD-like superfamily/PGBD"/>
    <property type="match status" value="1"/>
</dbReference>
<protein>
    <recommendedName>
        <fullName evidence="2">Peptidoglycan binding-like domain-containing protein</fullName>
    </recommendedName>
</protein>
<dbReference type="InterPro" id="IPR036366">
    <property type="entry name" value="PGBDSf"/>
</dbReference>
<gene>
    <name evidence="3" type="ORF">Snoj_56430</name>
</gene>
<accession>A0ABQ3SU99</accession>
<evidence type="ECO:0000259" key="2">
    <source>
        <dbReference type="Pfam" id="PF01471"/>
    </source>
</evidence>